<sequence length="292" mass="31150">MDRGAWDAPGAYRLVMDLDSVEAVIAPTCRADVWPLRPGDAMLAGGTWLFSEPQPQVRRLVDLTALRWPPIEATDDGIDLAATCTLADVSALSTTLLVDHPDWAAAPLFHQCCTALLASAKIWRTATVGGNLCLAYPAGAMISLLAALDGQVTVWRADGTDYRLPVTDFVTGDSANALRPGELIRSAHLPARALRARTAYRKLAPSALGRSGIVVIGRRDAAVDGGRVVLSVTAATVRPHVFAFAHPPTPDDLRAAHATIPAESWTVDAHGDPDWRAAMTLTLAEQVRVELT</sequence>
<dbReference type="InterPro" id="IPR016169">
    <property type="entry name" value="FAD-bd_PCMH_sub2"/>
</dbReference>
<reference evidence="2 3" key="1">
    <citation type="journal article" date="2019" name="Emerg. Microbes Infect.">
        <title>Comprehensive subspecies identification of 175 nontuberculous mycobacteria species based on 7547 genomic profiles.</title>
        <authorList>
            <person name="Matsumoto Y."/>
            <person name="Kinjo T."/>
            <person name="Motooka D."/>
            <person name="Nabeya D."/>
            <person name="Jung N."/>
            <person name="Uechi K."/>
            <person name="Horii T."/>
            <person name="Iida T."/>
            <person name="Fujita J."/>
            <person name="Nakamura S."/>
        </authorList>
    </citation>
    <scope>NUCLEOTIDE SEQUENCE [LARGE SCALE GENOMIC DNA]</scope>
    <source>
        <strain evidence="2 3">JCM 18538</strain>
    </source>
</reference>
<dbReference type="SUPFAM" id="SSF56176">
    <property type="entry name" value="FAD-binding/transporter-associated domain-like"/>
    <property type="match status" value="1"/>
</dbReference>
<dbReference type="PROSITE" id="PS51387">
    <property type="entry name" value="FAD_PCMH"/>
    <property type="match status" value="1"/>
</dbReference>
<evidence type="ECO:0000313" key="3">
    <source>
        <dbReference type="Proteomes" id="UP000467428"/>
    </source>
</evidence>
<dbReference type="InterPro" id="IPR016166">
    <property type="entry name" value="FAD-bd_PCMH"/>
</dbReference>
<protein>
    <submittedName>
        <fullName evidence="2">FAD-binding molybdopterin dehydrogenase</fullName>
    </submittedName>
</protein>
<dbReference type="InterPro" id="IPR002346">
    <property type="entry name" value="Mopterin_DH_FAD-bd"/>
</dbReference>
<dbReference type="Gene3D" id="3.30.465.10">
    <property type="match status" value="1"/>
</dbReference>
<gene>
    <name evidence="2" type="ORF">MARA_24820</name>
</gene>
<dbReference type="Proteomes" id="UP000467428">
    <property type="component" value="Chromosome"/>
</dbReference>
<accession>A0A7I7RWK7</accession>
<dbReference type="AlphaFoldDB" id="A0A7I7RWK7"/>
<geneLocation type="plasmid" evidence="3">
    <name>pjcm18538 dna</name>
</geneLocation>
<organism evidence="2 3">
    <name type="scientific">Mycolicibacterium arabiense</name>
    <dbReference type="NCBI Taxonomy" id="1286181"/>
    <lineage>
        <taxon>Bacteria</taxon>
        <taxon>Bacillati</taxon>
        <taxon>Actinomycetota</taxon>
        <taxon>Actinomycetes</taxon>
        <taxon>Mycobacteriales</taxon>
        <taxon>Mycobacteriaceae</taxon>
        <taxon>Mycolicibacterium</taxon>
    </lineage>
</organism>
<dbReference type="KEGG" id="marz:MARA_24820"/>
<dbReference type="GO" id="GO:0071949">
    <property type="term" value="F:FAD binding"/>
    <property type="evidence" value="ECO:0007669"/>
    <property type="project" value="InterPro"/>
</dbReference>
<keyword evidence="3" id="KW-1185">Reference proteome</keyword>
<dbReference type="PANTHER" id="PTHR42659:SF9">
    <property type="entry name" value="XANTHINE DEHYDROGENASE FAD-BINDING SUBUNIT XDHB-RELATED"/>
    <property type="match status" value="1"/>
</dbReference>
<evidence type="ECO:0000313" key="2">
    <source>
        <dbReference type="EMBL" id="BBY49014.1"/>
    </source>
</evidence>
<dbReference type="GO" id="GO:0016491">
    <property type="term" value="F:oxidoreductase activity"/>
    <property type="evidence" value="ECO:0007669"/>
    <property type="project" value="InterPro"/>
</dbReference>
<dbReference type="EMBL" id="AP022593">
    <property type="protein sequence ID" value="BBY49014.1"/>
    <property type="molecule type" value="Genomic_DNA"/>
</dbReference>
<feature type="domain" description="FAD-binding PCMH-type" evidence="1">
    <location>
        <begin position="16"/>
        <end position="194"/>
    </location>
</feature>
<name>A0A7I7RWK7_9MYCO</name>
<dbReference type="Pfam" id="PF00941">
    <property type="entry name" value="FAD_binding_5"/>
    <property type="match status" value="1"/>
</dbReference>
<dbReference type="InterPro" id="IPR051312">
    <property type="entry name" value="Diverse_Substr_Oxidored"/>
</dbReference>
<proteinExistence type="predicted"/>
<dbReference type="PANTHER" id="PTHR42659">
    <property type="entry name" value="XANTHINE DEHYDROGENASE SUBUNIT C-RELATED"/>
    <property type="match status" value="1"/>
</dbReference>
<evidence type="ECO:0000259" key="1">
    <source>
        <dbReference type="PROSITE" id="PS51387"/>
    </source>
</evidence>
<dbReference type="InterPro" id="IPR036318">
    <property type="entry name" value="FAD-bd_PCMH-like_sf"/>
</dbReference>